<feature type="non-terminal residue" evidence="1">
    <location>
        <position position="1"/>
    </location>
</feature>
<dbReference type="EMBL" id="KN836592">
    <property type="protein sequence ID" value="KIK31847.1"/>
    <property type="molecule type" value="Genomic_DNA"/>
</dbReference>
<reference evidence="2" key="2">
    <citation type="submission" date="2015-01" db="EMBL/GenBank/DDBJ databases">
        <title>Evolutionary Origins and Diversification of the Mycorrhizal Mutualists.</title>
        <authorList>
            <consortium name="DOE Joint Genome Institute"/>
            <consortium name="Mycorrhizal Genomics Consortium"/>
            <person name="Kohler A."/>
            <person name="Kuo A."/>
            <person name="Nagy L.G."/>
            <person name="Floudas D."/>
            <person name="Copeland A."/>
            <person name="Barry K.W."/>
            <person name="Cichocki N."/>
            <person name="Veneault-Fourrey C."/>
            <person name="LaButti K."/>
            <person name="Lindquist E.A."/>
            <person name="Lipzen A."/>
            <person name="Lundell T."/>
            <person name="Morin E."/>
            <person name="Murat C."/>
            <person name="Riley R."/>
            <person name="Ohm R."/>
            <person name="Sun H."/>
            <person name="Tunlid A."/>
            <person name="Henrissat B."/>
            <person name="Grigoriev I.V."/>
            <person name="Hibbett D.S."/>
            <person name="Martin F."/>
        </authorList>
    </citation>
    <scope>NUCLEOTIDE SEQUENCE [LARGE SCALE GENOMIC DNA]</scope>
    <source>
        <strain evidence="2">UH-Slu-Lm8-n1</strain>
    </source>
</reference>
<sequence>MKDVGKDIATKGITNVIRNAPKPSFWNDVSARNSISDRSISSPTLFPQYCVLCRDGASLLYNCSHCPRTLCQKCVVIAEESVEEIKGSDVYFTCPGCHEMRGKRTSPYYGFEDAQGTPILTVHATINGHIELTSRSQICNSPILILNLILDGVNPSGSPARIMRNVLEPYVAGKNLQYHEVFFDIGTLEKAERHAKSMKALANKVKDIPFERVEIFVHTHSETIRGDLWGGFEDAALVGKKRKKMPNFDDPIAYTVDDFFQGVFVGGIEGYLKGANLWMLVCGQTVRELDAFAALKARHVFAFGAERFHASLVAAFALAYTERVLVEGFEVRDTMPNLLAVSPQLGMHASVVMIQLTSAFRRRPIAIVEYHKPVRLDEGKVSMTVTTYTFFDENCRPWGNVLPYQCLSCKCVRPWKR</sequence>
<organism evidence="1 2">
    <name type="scientific">Suillus luteus UH-Slu-Lm8-n1</name>
    <dbReference type="NCBI Taxonomy" id="930992"/>
    <lineage>
        <taxon>Eukaryota</taxon>
        <taxon>Fungi</taxon>
        <taxon>Dikarya</taxon>
        <taxon>Basidiomycota</taxon>
        <taxon>Agaricomycotina</taxon>
        <taxon>Agaricomycetes</taxon>
        <taxon>Agaricomycetidae</taxon>
        <taxon>Boletales</taxon>
        <taxon>Suillineae</taxon>
        <taxon>Suillaceae</taxon>
        <taxon>Suillus</taxon>
    </lineage>
</organism>
<evidence type="ECO:0000313" key="2">
    <source>
        <dbReference type="Proteomes" id="UP000054485"/>
    </source>
</evidence>
<dbReference type="InParanoid" id="A0A0D0AC82"/>
<dbReference type="SUPFAM" id="SSF57903">
    <property type="entry name" value="FYVE/PHD zinc finger"/>
    <property type="match status" value="1"/>
</dbReference>
<dbReference type="HOGENOM" id="CLU_027016_0_0_1"/>
<dbReference type="AlphaFoldDB" id="A0A0D0AC82"/>
<dbReference type="OrthoDB" id="2655622at2759"/>
<dbReference type="InterPro" id="IPR011011">
    <property type="entry name" value="Znf_FYVE_PHD"/>
</dbReference>
<gene>
    <name evidence="1" type="ORF">CY34DRAFT_102651</name>
</gene>
<reference evidence="1 2" key="1">
    <citation type="submission" date="2014-04" db="EMBL/GenBank/DDBJ databases">
        <authorList>
            <consortium name="DOE Joint Genome Institute"/>
            <person name="Kuo A."/>
            <person name="Ruytinx J."/>
            <person name="Rineau F."/>
            <person name="Colpaert J."/>
            <person name="Kohler A."/>
            <person name="Nagy L.G."/>
            <person name="Floudas D."/>
            <person name="Copeland A."/>
            <person name="Barry K.W."/>
            <person name="Cichocki N."/>
            <person name="Veneault-Fourrey C."/>
            <person name="LaButti K."/>
            <person name="Lindquist E.A."/>
            <person name="Lipzen A."/>
            <person name="Lundell T."/>
            <person name="Morin E."/>
            <person name="Murat C."/>
            <person name="Sun H."/>
            <person name="Tunlid A."/>
            <person name="Henrissat B."/>
            <person name="Grigoriev I.V."/>
            <person name="Hibbett D.S."/>
            <person name="Martin F."/>
            <person name="Nordberg H.P."/>
            <person name="Cantor M.N."/>
            <person name="Hua S.X."/>
        </authorList>
    </citation>
    <scope>NUCLEOTIDE SEQUENCE [LARGE SCALE GENOMIC DNA]</scope>
    <source>
        <strain evidence="1 2">UH-Slu-Lm8-n1</strain>
    </source>
</reference>
<proteinExistence type="predicted"/>
<evidence type="ECO:0000313" key="1">
    <source>
        <dbReference type="EMBL" id="KIK31847.1"/>
    </source>
</evidence>
<accession>A0A0D0AC82</accession>
<name>A0A0D0AC82_9AGAM</name>
<protein>
    <submittedName>
        <fullName evidence="1">Uncharacterized protein</fullName>
    </submittedName>
</protein>
<keyword evidence="2" id="KW-1185">Reference proteome</keyword>
<dbReference type="STRING" id="930992.A0A0D0AC82"/>
<dbReference type="Proteomes" id="UP000054485">
    <property type="component" value="Unassembled WGS sequence"/>
</dbReference>